<evidence type="ECO:0000313" key="6">
    <source>
        <dbReference type="EMBL" id="MEM0573993.1"/>
    </source>
</evidence>
<dbReference type="AlphaFoldDB" id="A0AB35YQP5"/>
<gene>
    <name evidence="6" type="ORF">VZD24_10720</name>
    <name evidence="5" type="ORF">VZD85_08690</name>
</gene>
<dbReference type="InterPro" id="IPR034984">
    <property type="entry name" value="Imelysin-like_IPPA"/>
</dbReference>
<dbReference type="RefSeq" id="WP_342687307.1">
    <property type="nucleotide sequence ID" value="NZ_JAZBJM010000004.1"/>
</dbReference>
<dbReference type="Gene3D" id="1.20.1420.20">
    <property type="entry name" value="M75 peptidase, HXXE motif"/>
    <property type="match status" value="1"/>
</dbReference>
<keyword evidence="8" id="KW-1185">Reference proteome</keyword>
<evidence type="ECO:0000256" key="1">
    <source>
        <dbReference type="ARBA" id="ARBA00004196"/>
    </source>
</evidence>
<protein>
    <submittedName>
        <fullName evidence="5">Imelysin family protein</fullName>
    </submittedName>
</protein>
<evidence type="ECO:0000313" key="7">
    <source>
        <dbReference type="Proteomes" id="UP001388259"/>
    </source>
</evidence>
<keyword evidence="2 3" id="KW-0732">Signal</keyword>
<dbReference type="PROSITE" id="PS51257">
    <property type="entry name" value="PROKAR_LIPOPROTEIN"/>
    <property type="match status" value="1"/>
</dbReference>
<comment type="subcellular location">
    <subcellularLocation>
        <location evidence="1">Cell envelope</location>
    </subcellularLocation>
</comment>
<dbReference type="InterPro" id="IPR038352">
    <property type="entry name" value="Imelysin_sf"/>
</dbReference>
<feature type="chain" id="PRO_5044212640" evidence="3">
    <location>
        <begin position="23"/>
        <end position="374"/>
    </location>
</feature>
<sequence>MMKFLKLGILLAIIAVAISACSSDNDGPAETNDNFDRGAMLANWADNIIIPAYTSFNSKVAEMEAATAAFNAAPTVENLQSLRAAWKDAYVSFQHVSMFEIGIAEDIRFRNRLNVYPTKVAQIEDFIASGTYDFNLPSTIDKQGFPALDYMLNGLAENDAEIVTFYTTNSNAEGYKNYLSTLSQTIKSLSSEVLASWTGGYRDTFVANTSSSASGAVDKLTNDYIFYFEKALRAGKVGIPAGIFSNGTLPQNVEAFYKKDISKELLLEAIDASVNFFNGKSFNGNSTGQSFKTYLDYLNTIKNGENLSALINNQFTVAKNKANELNANFVQQIETDNSKMLETYDELQRLVVLLKVDMIQALDVNIDYVDADGD</sequence>
<proteinExistence type="predicted"/>
<dbReference type="Pfam" id="PF09375">
    <property type="entry name" value="Peptidase_M75"/>
    <property type="match status" value="1"/>
</dbReference>
<evidence type="ECO:0000313" key="5">
    <source>
        <dbReference type="EMBL" id="MEM0518425.1"/>
    </source>
</evidence>
<dbReference type="EMBL" id="JBANCF010000008">
    <property type="protein sequence ID" value="MEM0573993.1"/>
    <property type="molecule type" value="Genomic_DNA"/>
</dbReference>
<evidence type="ECO:0000256" key="3">
    <source>
        <dbReference type="SAM" id="SignalP"/>
    </source>
</evidence>
<dbReference type="Proteomes" id="UP001388259">
    <property type="component" value="Unassembled WGS sequence"/>
</dbReference>
<dbReference type="CDD" id="cd14659">
    <property type="entry name" value="Imelysin-like_IPPA"/>
    <property type="match status" value="1"/>
</dbReference>
<name>A0AB35YQP5_9FLAO</name>
<organism evidence="5 7">
    <name type="scientific">Aequorivita flava</name>
    <dbReference type="NCBI Taxonomy" id="3114371"/>
    <lineage>
        <taxon>Bacteria</taxon>
        <taxon>Pseudomonadati</taxon>
        <taxon>Bacteroidota</taxon>
        <taxon>Flavobacteriia</taxon>
        <taxon>Flavobacteriales</taxon>
        <taxon>Flavobacteriaceae</taxon>
        <taxon>Aequorivita</taxon>
    </lineage>
</organism>
<reference evidence="5 8" key="1">
    <citation type="submission" date="2024-01" db="EMBL/GenBank/DDBJ databases">
        <title>Aequorivita flavus sp. nov., isolated from deep-sea sediment.</title>
        <authorList>
            <person name="Chen X."/>
        </authorList>
    </citation>
    <scope>NUCLEOTIDE SEQUENCE</scope>
    <source>
        <strain evidence="5">MCCC 1A16923</strain>
        <strain evidence="6 8">MCCC 1A16935</strain>
    </source>
</reference>
<evidence type="ECO:0000259" key="4">
    <source>
        <dbReference type="Pfam" id="PF09375"/>
    </source>
</evidence>
<feature type="signal peptide" evidence="3">
    <location>
        <begin position="1"/>
        <end position="22"/>
    </location>
</feature>
<dbReference type="GO" id="GO:0030313">
    <property type="term" value="C:cell envelope"/>
    <property type="evidence" value="ECO:0007669"/>
    <property type="project" value="UniProtKB-SubCell"/>
</dbReference>
<evidence type="ECO:0000256" key="2">
    <source>
        <dbReference type="ARBA" id="ARBA00022729"/>
    </source>
</evidence>
<evidence type="ECO:0000313" key="8">
    <source>
        <dbReference type="Proteomes" id="UP001390963"/>
    </source>
</evidence>
<feature type="domain" description="Imelysin-like" evidence="4">
    <location>
        <begin position="49"/>
        <end position="349"/>
    </location>
</feature>
<dbReference type="InterPro" id="IPR018976">
    <property type="entry name" value="Imelysin-like"/>
</dbReference>
<comment type="caution">
    <text evidence="5">The sequence shown here is derived from an EMBL/GenBank/DDBJ whole genome shotgun (WGS) entry which is preliminary data.</text>
</comment>
<dbReference type="EMBL" id="JAZBJM010000004">
    <property type="protein sequence ID" value="MEM0518425.1"/>
    <property type="molecule type" value="Genomic_DNA"/>
</dbReference>
<accession>A0AB35YQP5</accession>
<dbReference type="Proteomes" id="UP001390963">
    <property type="component" value="Unassembled WGS sequence"/>
</dbReference>